<feature type="coiled-coil region" evidence="17">
    <location>
        <begin position="618"/>
        <end position="652"/>
    </location>
</feature>
<comment type="subcellular location">
    <subcellularLocation>
        <location evidence="1">Nucleus</location>
    </subcellularLocation>
</comment>
<evidence type="ECO:0000256" key="17">
    <source>
        <dbReference type="SAM" id="Coils"/>
    </source>
</evidence>
<name>A0ABD2BN68_VESSQ</name>
<dbReference type="InterPro" id="IPR011084">
    <property type="entry name" value="DRMBL"/>
</dbReference>
<evidence type="ECO:0000256" key="6">
    <source>
        <dbReference type="ARBA" id="ARBA00022763"/>
    </source>
</evidence>
<keyword evidence="12" id="KW-0234">DNA repair</keyword>
<comment type="similarity">
    <text evidence="2 16">Belongs to the EF-1-beta/EF-1-delta family.</text>
</comment>
<gene>
    <name evidence="20" type="ORF">V1478_003912</name>
</gene>
<evidence type="ECO:0000256" key="14">
    <source>
        <dbReference type="ARBA" id="ARBA00039759"/>
    </source>
</evidence>
<feature type="compositionally biased region" description="Polar residues" evidence="18">
    <location>
        <begin position="560"/>
        <end position="570"/>
    </location>
</feature>
<dbReference type="Pfam" id="PF00736">
    <property type="entry name" value="EF1_GNE"/>
    <property type="match status" value="1"/>
</dbReference>
<sequence length="818" mass="93644">MSTFLGLIEELPAISVDSFSGKNLDSSVFFLSHCHIDHMNGLNNSFFEYLEKCNKYLYCSPISKLILQNTFNLNENCKIKEIYIDTPVVIEYDDKQSNNHIIVVISISAGHCPGSLMFLFQKQDKLVLYTGDFRINPNDLSKLRSLHVKQGYKLLPKKLDKIYLDTTFLNPDFSYLPSRKESIMKIHQAIKEWLDQDPRNVVMLECSACYGSEFLFMELSKSLNMKIHVKDHVYNTYCCITELAPHVTNDFNSTPIHACTKKSDRSLKCRYDISKENILVIVPSVLKWQGKDISKIAEWDEHRERTYNVCYSLHSSFNELKAFVQYFDPVEIFPCVCPKDQEKQIYDILNEIMNKSTDQILKTNKPLYQLRNYYTLASNITAVNMATATALTHEKVWFEKPSYDKAERLYFERMAKVMSNKIIRSYAINTDNSVINKHEDLININASTKSKSGKSEKCKDNKSLLSDNNVSTDILKQYKCQVKNSKNLKKEDECNILKMDNLDITKKCDVIDIKKEDIKICNDMVTKCTSKEVKEKKNKADTRHRNRGKGKNDIKEQKEQLPNQGNQQSTCPILPAGGSLANEVAKARQHIKQSLQCMDDIAALAGVSHSNQDVGSRIATLEKDNQDLRNVVQELRYIIEKLEKRVKVLEEEKTYPILQICPAKPDTGLGKESDKGDDDEDIDLFGSDSEAKFLKTKTKKYRGEDAEAAKIREERLAAYAAKKAKKPALIAKSNIILDVKPWDDETDMNIMETEVRKIETDGLLWGAAKLVPLAFGIHKLQISCVVEDDKVSVDWLTEQIQEIEDYVQSVDIAAFNKI</sequence>
<dbReference type="InterPro" id="IPR018940">
    <property type="entry name" value="EF-1_beta_acid_region_euk"/>
</dbReference>
<proteinExistence type="inferred from homology"/>
<dbReference type="SUPFAM" id="SSF56281">
    <property type="entry name" value="Metallo-hydrolase/oxidoreductase"/>
    <property type="match status" value="1"/>
</dbReference>
<keyword evidence="4" id="KW-0540">Nuclease</keyword>
<dbReference type="InterPro" id="IPR014038">
    <property type="entry name" value="EF1B_bsu/dsu_GNE"/>
</dbReference>
<comment type="similarity">
    <text evidence="3">Belongs to the DNA repair metallo-beta-lactamase (DRMBL) family.</text>
</comment>
<feature type="domain" description="Translation elongation factor EF1B beta/delta subunit guanine nucleotide exchange" evidence="19">
    <location>
        <begin position="732"/>
        <end position="818"/>
    </location>
</feature>
<dbReference type="CDD" id="cd00292">
    <property type="entry name" value="EF1B"/>
    <property type="match status" value="1"/>
</dbReference>
<dbReference type="EMBL" id="JAUDFV010000074">
    <property type="protein sequence ID" value="KAL2734214.1"/>
    <property type="molecule type" value="Genomic_DNA"/>
</dbReference>
<dbReference type="GO" id="GO:0006310">
    <property type="term" value="P:DNA recombination"/>
    <property type="evidence" value="ECO:0007669"/>
    <property type="project" value="UniProtKB-KW"/>
</dbReference>
<evidence type="ECO:0000259" key="19">
    <source>
        <dbReference type="SMART" id="SM00888"/>
    </source>
</evidence>
<evidence type="ECO:0000256" key="10">
    <source>
        <dbReference type="ARBA" id="ARBA00022917"/>
    </source>
</evidence>
<keyword evidence="10 16" id="KW-0648">Protein biosynthesis</keyword>
<evidence type="ECO:0000256" key="15">
    <source>
        <dbReference type="ARBA" id="ARBA00042677"/>
    </source>
</evidence>
<dbReference type="Gene3D" id="3.30.70.60">
    <property type="match status" value="1"/>
</dbReference>
<dbReference type="FunFam" id="3.30.70.60:FF:000001">
    <property type="entry name" value="Elongation factor 1-beta 1 like"/>
    <property type="match status" value="1"/>
</dbReference>
<dbReference type="PANTHER" id="PTHR23240">
    <property type="entry name" value="DNA CROSS-LINK REPAIR PROTEIN PSO2/SNM1-RELATED"/>
    <property type="match status" value="1"/>
</dbReference>
<dbReference type="Pfam" id="PF10587">
    <property type="entry name" value="EF-1_beta_acid"/>
    <property type="match status" value="1"/>
</dbReference>
<feature type="region of interest" description="Disordered" evidence="18">
    <location>
        <begin position="532"/>
        <end position="570"/>
    </location>
</feature>
<evidence type="ECO:0000313" key="21">
    <source>
        <dbReference type="Proteomes" id="UP001607302"/>
    </source>
</evidence>
<evidence type="ECO:0000256" key="1">
    <source>
        <dbReference type="ARBA" id="ARBA00004123"/>
    </source>
</evidence>
<dbReference type="GO" id="GO:0004519">
    <property type="term" value="F:endonuclease activity"/>
    <property type="evidence" value="ECO:0007669"/>
    <property type="project" value="UniProtKB-KW"/>
</dbReference>
<evidence type="ECO:0000256" key="16">
    <source>
        <dbReference type="RuleBase" id="RU003791"/>
    </source>
</evidence>
<dbReference type="Gene3D" id="3.60.15.10">
    <property type="entry name" value="Ribonuclease Z/Hydroxyacylglutathione hydrolase-like"/>
    <property type="match status" value="1"/>
</dbReference>
<evidence type="ECO:0000256" key="12">
    <source>
        <dbReference type="ARBA" id="ARBA00023204"/>
    </source>
</evidence>
<dbReference type="InterPro" id="IPR001326">
    <property type="entry name" value="Transl_elong_EF1B_B/D_CS"/>
</dbReference>
<feature type="compositionally biased region" description="Basic and acidic residues" evidence="18">
    <location>
        <begin position="532"/>
        <end position="543"/>
    </location>
</feature>
<evidence type="ECO:0000256" key="8">
    <source>
        <dbReference type="ARBA" id="ARBA00022801"/>
    </source>
</evidence>
<keyword evidence="11" id="KW-0233">DNA recombination</keyword>
<evidence type="ECO:0000256" key="5">
    <source>
        <dbReference type="ARBA" id="ARBA00022759"/>
    </source>
</evidence>
<keyword evidence="21" id="KW-1185">Reference proteome</keyword>
<comment type="caution">
    <text evidence="20">The sequence shown here is derived from an EMBL/GenBank/DDBJ whole genome shotgun (WGS) entry which is preliminary data.</text>
</comment>
<keyword evidence="17" id="KW-0175">Coiled coil</keyword>
<dbReference type="GO" id="GO:0004527">
    <property type="term" value="F:exonuclease activity"/>
    <property type="evidence" value="ECO:0007669"/>
    <property type="project" value="UniProtKB-KW"/>
</dbReference>
<dbReference type="GO" id="GO:0006281">
    <property type="term" value="P:DNA repair"/>
    <property type="evidence" value="ECO:0007669"/>
    <property type="project" value="UniProtKB-KW"/>
</dbReference>
<keyword evidence="6" id="KW-0227">DNA damage</keyword>
<dbReference type="GO" id="GO:0003746">
    <property type="term" value="F:translation elongation factor activity"/>
    <property type="evidence" value="ECO:0007669"/>
    <property type="project" value="UniProtKB-KW"/>
</dbReference>
<dbReference type="AlphaFoldDB" id="A0ABD2BN68"/>
<dbReference type="SUPFAM" id="SSF54984">
    <property type="entry name" value="eEF-1beta-like"/>
    <property type="match status" value="1"/>
</dbReference>
<evidence type="ECO:0000256" key="7">
    <source>
        <dbReference type="ARBA" id="ARBA00022768"/>
    </source>
</evidence>
<dbReference type="PANTHER" id="PTHR23240:SF8">
    <property type="entry name" value="PROTEIN ARTEMIS"/>
    <property type="match status" value="1"/>
</dbReference>
<feature type="compositionally biased region" description="Basic and acidic residues" evidence="18">
    <location>
        <begin position="550"/>
        <end position="559"/>
    </location>
</feature>
<dbReference type="InterPro" id="IPR036866">
    <property type="entry name" value="RibonucZ/Hydroxyglut_hydro"/>
</dbReference>
<evidence type="ECO:0000256" key="13">
    <source>
        <dbReference type="ARBA" id="ARBA00023242"/>
    </source>
</evidence>
<dbReference type="Gene3D" id="3.40.50.12650">
    <property type="match status" value="1"/>
</dbReference>
<dbReference type="InterPro" id="IPR014717">
    <property type="entry name" value="Transl_elong_EF1B/ribsomal_bS6"/>
</dbReference>
<dbReference type="PROSITE" id="PS00825">
    <property type="entry name" value="EF1BD_2"/>
    <property type="match status" value="1"/>
</dbReference>
<keyword evidence="8" id="KW-0378">Hydrolase</keyword>
<dbReference type="Pfam" id="PF07522">
    <property type="entry name" value="DRMBL"/>
    <property type="match status" value="1"/>
</dbReference>
<evidence type="ECO:0000313" key="20">
    <source>
        <dbReference type="EMBL" id="KAL2734214.1"/>
    </source>
</evidence>
<evidence type="ECO:0000256" key="3">
    <source>
        <dbReference type="ARBA" id="ARBA00010304"/>
    </source>
</evidence>
<dbReference type="GO" id="GO:0005634">
    <property type="term" value="C:nucleus"/>
    <property type="evidence" value="ECO:0007669"/>
    <property type="project" value="UniProtKB-SubCell"/>
</dbReference>
<keyword evidence="5" id="KW-0255">Endonuclease</keyword>
<dbReference type="Proteomes" id="UP001607302">
    <property type="component" value="Unassembled WGS sequence"/>
</dbReference>
<dbReference type="SMART" id="SM00888">
    <property type="entry name" value="EF1_GNE"/>
    <property type="match status" value="1"/>
</dbReference>
<keyword evidence="9" id="KW-0269">Exonuclease</keyword>
<dbReference type="PROSITE" id="PS00824">
    <property type="entry name" value="EF1BD_1"/>
    <property type="match status" value="1"/>
</dbReference>
<organism evidence="20 21">
    <name type="scientific">Vespula squamosa</name>
    <name type="common">Southern yellow jacket</name>
    <name type="synonym">Wasp</name>
    <dbReference type="NCBI Taxonomy" id="30214"/>
    <lineage>
        <taxon>Eukaryota</taxon>
        <taxon>Metazoa</taxon>
        <taxon>Ecdysozoa</taxon>
        <taxon>Arthropoda</taxon>
        <taxon>Hexapoda</taxon>
        <taxon>Insecta</taxon>
        <taxon>Pterygota</taxon>
        <taxon>Neoptera</taxon>
        <taxon>Endopterygota</taxon>
        <taxon>Hymenoptera</taxon>
        <taxon>Apocrita</taxon>
        <taxon>Aculeata</taxon>
        <taxon>Vespoidea</taxon>
        <taxon>Vespidae</taxon>
        <taxon>Vespinae</taxon>
        <taxon>Vespula</taxon>
    </lineage>
</organism>
<evidence type="ECO:0000256" key="4">
    <source>
        <dbReference type="ARBA" id="ARBA00022722"/>
    </source>
</evidence>
<dbReference type="InterPro" id="IPR036219">
    <property type="entry name" value="eEF-1beta-like_sf"/>
</dbReference>
<protein>
    <recommendedName>
        <fullName evidence="14">Protein artemis</fullName>
    </recommendedName>
    <alternativeName>
        <fullName evidence="15">DNA cross-link repair 1C protein</fullName>
    </alternativeName>
</protein>
<evidence type="ECO:0000256" key="9">
    <source>
        <dbReference type="ARBA" id="ARBA00022839"/>
    </source>
</evidence>
<evidence type="ECO:0000256" key="2">
    <source>
        <dbReference type="ARBA" id="ARBA00007411"/>
    </source>
</evidence>
<evidence type="ECO:0000256" key="11">
    <source>
        <dbReference type="ARBA" id="ARBA00023172"/>
    </source>
</evidence>
<reference evidence="20 21" key="1">
    <citation type="journal article" date="2024" name="Ann. Entomol. Soc. Am.">
        <title>Genomic analyses of the southern and eastern yellowjacket wasps (Hymenoptera: Vespidae) reveal evolutionary signatures of social life.</title>
        <authorList>
            <person name="Catto M.A."/>
            <person name="Caine P.B."/>
            <person name="Orr S.E."/>
            <person name="Hunt B.G."/>
            <person name="Goodisman M.A.D."/>
        </authorList>
    </citation>
    <scope>NUCLEOTIDE SEQUENCE [LARGE SCALE GENOMIC DNA]</scope>
    <source>
        <strain evidence="20">233</strain>
        <tissue evidence="20">Head and thorax</tissue>
    </source>
</reference>
<evidence type="ECO:0000256" key="18">
    <source>
        <dbReference type="SAM" id="MobiDB-lite"/>
    </source>
</evidence>
<keyword evidence="13" id="KW-0539">Nucleus</keyword>
<keyword evidence="7 16" id="KW-0251">Elongation factor</keyword>
<accession>A0ABD2BN68</accession>